<evidence type="ECO:0000313" key="3">
    <source>
        <dbReference type="Proteomes" id="UP000554235"/>
    </source>
</evidence>
<feature type="compositionally biased region" description="Polar residues" evidence="1">
    <location>
        <begin position="502"/>
        <end position="511"/>
    </location>
</feature>
<reference evidence="2 3" key="1">
    <citation type="submission" date="2020-01" db="EMBL/GenBank/DDBJ databases">
        <title>Identification and distribution of gene clusters putatively required for synthesis of sphingolipid metabolism inhibitors in phylogenetically diverse species of the filamentous fungus Fusarium.</title>
        <authorList>
            <person name="Kim H.-S."/>
            <person name="Busman M."/>
            <person name="Brown D.W."/>
            <person name="Divon H."/>
            <person name="Uhlig S."/>
            <person name="Proctor R.H."/>
        </authorList>
    </citation>
    <scope>NUCLEOTIDE SEQUENCE [LARGE SCALE GENOMIC DNA]</scope>
    <source>
        <strain evidence="2 3">NRRL 20459</strain>
    </source>
</reference>
<proteinExistence type="predicted"/>
<feature type="compositionally biased region" description="Polar residues" evidence="1">
    <location>
        <begin position="94"/>
        <end position="107"/>
    </location>
</feature>
<dbReference type="AlphaFoldDB" id="A0A8H4L7Y7"/>
<organism evidence="2 3">
    <name type="scientific">Fusarium albosuccineum</name>
    <dbReference type="NCBI Taxonomy" id="1237068"/>
    <lineage>
        <taxon>Eukaryota</taxon>
        <taxon>Fungi</taxon>
        <taxon>Dikarya</taxon>
        <taxon>Ascomycota</taxon>
        <taxon>Pezizomycotina</taxon>
        <taxon>Sordariomycetes</taxon>
        <taxon>Hypocreomycetidae</taxon>
        <taxon>Hypocreales</taxon>
        <taxon>Nectriaceae</taxon>
        <taxon>Fusarium</taxon>
        <taxon>Fusarium decemcellulare species complex</taxon>
    </lineage>
</organism>
<feature type="region of interest" description="Disordered" evidence="1">
    <location>
        <begin position="1"/>
        <end position="157"/>
    </location>
</feature>
<dbReference type="OrthoDB" id="5077844at2759"/>
<dbReference type="Gene3D" id="2.60.120.650">
    <property type="entry name" value="Cupin"/>
    <property type="match status" value="1"/>
</dbReference>
<dbReference type="SUPFAM" id="SSF51197">
    <property type="entry name" value="Clavaminate synthase-like"/>
    <property type="match status" value="1"/>
</dbReference>
<evidence type="ECO:0000313" key="2">
    <source>
        <dbReference type="EMBL" id="KAF4464755.1"/>
    </source>
</evidence>
<feature type="compositionally biased region" description="Polar residues" evidence="1">
    <location>
        <begin position="49"/>
        <end position="58"/>
    </location>
</feature>
<evidence type="ECO:0000256" key="1">
    <source>
        <dbReference type="SAM" id="MobiDB-lite"/>
    </source>
</evidence>
<feature type="compositionally biased region" description="Basic and acidic residues" evidence="1">
    <location>
        <begin position="460"/>
        <end position="469"/>
    </location>
</feature>
<gene>
    <name evidence="2" type="ORF">FALBO_8409</name>
</gene>
<feature type="region of interest" description="Disordered" evidence="1">
    <location>
        <begin position="439"/>
        <end position="527"/>
    </location>
</feature>
<name>A0A8H4L7Y7_9HYPO</name>
<dbReference type="EMBL" id="JAADYS010001145">
    <property type="protein sequence ID" value="KAF4464755.1"/>
    <property type="molecule type" value="Genomic_DNA"/>
</dbReference>
<dbReference type="Proteomes" id="UP000554235">
    <property type="component" value="Unassembled WGS sequence"/>
</dbReference>
<comment type="caution">
    <text evidence="2">The sequence shown here is derived from an EMBL/GenBank/DDBJ whole genome shotgun (WGS) entry which is preliminary data.</text>
</comment>
<protein>
    <submittedName>
        <fullName evidence="2">Transcription factor jumonji aspartyl beta-hydroxylase</fullName>
    </submittedName>
</protein>
<accession>A0A8H4L7Y7</accession>
<keyword evidence="3" id="KW-1185">Reference proteome</keyword>
<sequence length="945" mass="106399">MDGTSMPMSRDASRPTESPDPPSVAPLLTHRPVVPAQNPVNRGYPGENRSWSVSSITDPVTPPPHLLHSFADSFSPDNLYPTLDPQSADPFNPPTSLGPTSTASTHSLALFNPLPTSPEQSSSKSTKRPRQEPNDATDYNPEAKGHPEGIPDDERETGEQLATLRGNPKDHPAFKELERRIQQSRNDQDRWEACLYFQQCCKSLKEHIYSQDNKIGKQRRKLEQAEAELDERDFKLDDLIMNGVFLMQSKCERFTQIQQFYRGAGRKRSRDSDYVEHSDLRAMSETCADFLDYYSIAIKDRKQRKKALESVSERWGDDIITYYRWDTRSWAFCRTLKAAAITVPVWTEAGIKLNRIRNRRDRGVGNPIAAGTRSLSWGDFDHLRSWNGHGDFEMGGRSQRAGDRILPYARLAMSEFNPERLGFDKFGILGVKTTGSDDEAFTFSEPPWGIAQSPGVSEGAEERTEERESLISAQDGDAGANGHDETPSAIPIRGSARLRAGQPTSYSNQSAPIKRSSAGKRPTGRGQLDDSILAKEKVSGSLPQGAEFLQLGDIVSMKSPATQRGQSLPVVRSETFCAGFEDNEEFRKRALDELGKTENRECWGAESSRCCRQYLSRSSYPIVGQKDGPVDAHFSTLKEAEKLMEKMTPRVPIFTRCSNVSSRKAKLYPIMDYLTQAEKPGTKVAVQKYCIGLEEEDSHVTVTFWEMTKHLLRRDPGADGLNLWNALDLRNHLEHRHLPEFLRNNNCSLLSEIRQRVEDTEGVKWADKLLGKDPRHFALIADGGMNTYPHTDSHGYSTFLTVQEGELIFGWLSRPDTNIWDEWAKDPRYFQGGRWCYLVLKPGDSVCLPAGIPHYVVRNKGAQTFILGGHLLQWSNMKGWVSLLRKQIDNPSTTNEHMDFERLKKFVGVAENLVAEAIKSRNNRLEYLGGIEGAGQTLEDLKVRL</sequence>